<dbReference type="InterPro" id="IPR015943">
    <property type="entry name" value="WD40/YVTN_repeat-like_dom_sf"/>
</dbReference>
<dbReference type="Gene3D" id="2.130.10.10">
    <property type="entry name" value="YVTN repeat-like/Quinoprotein amine dehydrogenase"/>
    <property type="match status" value="2"/>
</dbReference>
<evidence type="ECO:0000313" key="2">
    <source>
        <dbReference type="Proteomes" id="UP000054007"/>
    </source>
</evidence>
<proteinExistence type="predicted"/>
<gene>
    <name evidence="1" type="ORF">CYLTODRAFT_22446</name>
</gene>
<dbReference type="PANTHER" id="PTHR44099">
    <property type="entry name" value="RABCONNECTIN-3B, ISOFORM A"/>
    <property type="match status" value="1"/>
</dbReference>
<dbReference type="InterPro" id="IPR001680">
    <property type="entry name" value="WD40_rpt"/>
</dbReference>
<accession>A0A0D7B9K2</accession>
<dbReference type="AlphaFoldDB" id="A0A0D7B9K2"/>
<dbReference type="SUPFAM" id="SSF50998">
    <property type="entry name" value="Quinoprotein alcohol dehydrogenase-like"/>
    <property type="match status" value="1"/>
</dbReference>
<dbReference type="Proteomes" id="UP000054007">
    <property type="component" value="Unassembled WGS sequence"/>
</dbReference>
<dbReference type="GO" id="GO:0005737">
    <property type="term" value="C:cytoplasm"/>
    <property type="evidence" value="ECO:0007669"/>
    <property type="project" value="TreeGrafter"/>
</dbReference>
<organism evidence="1 2">
    <name type="scientific">Cylindrobasidium torrendii FP15055 ss-10</name>
    <dbReference type="NCBI Taxonomy" id="1314674"/>
    <lineage>
        <taxon>Eukaryota</taxon>
        <taxon>Fungi</taxon>
        <taxon>Dikarya</taxon>
        <taxon>Basidiomycota</taxon>
        <taxon>Agaricomycotina</taxon>
        <taxon>Agaricomycetes</taxon>
        <taxon>Agaricomycetidae</taxon>
        <taxon>Agaricales</taxon>
        <taxon>Marasmiineae</taxon>
        <taxon>Physalacriaceae</taxon>
        <taxon>Cylindrobasidium</taxon>
    </lineage>
</organism>
<name>A0A0D7B9K2_9AGAR</name>
<dbReference type="PANTHER" id="PTHR44099:SF4">
    <property type="entry name" value="RABCONNECTIN-3B, ISOFORM A"/>
    <property type="match status" value="1"/>
</dbReference>
<protein>
    <submittedName>
        <fullName evidence="1">WD40 repeat-like protein</fullName>
    </submittedName>
</protein>
<dbReference type="SMART" id="SM00320">
    <property type="entry name" value="WD40"/>
    <property type="match status" value="3"/>
</dbReference>
<dbReference type="InterPro" id="IPR049916">
    <property type="entry name" value="WDR72-like"/>
</dbReference>
<dbReference type="STRING" id="1314674.A0A0D7B9K2"/>
<dbReference type="SUPFAM" id="SSF48371">
    <property type="entry name" value="ARM repeat"/>
    <property type="match status" value="1"/>
</dbReference>
<dbReference type="InterPro" id="IPR011047">
    <property type="entry name" value="Quinoprotein_ADH-like_sf"/>
</dbReference>
<reference evidence="1 2" key="1">
    <citation type="journal article" date="2015" name="Fungal Genet. Biol.">
        <title>Evolution of novel wood decay mechanisms in Agaricales revealed by the genome sequences of Fistulina hepatica and Cylindrobasidium torrendii.</title>
        <authorList>
            <person name="Floudas D."/>
            <person name="Held B.W."/>
            <person name="Riley R."/>
            <person name="Nagy L.G."/>
            <person name="Koehler G."/>
            <person name="Ransdell A.S."/>
            <person name="Younus H."/>
            <person name="Chow J."/>
            <person name="Chiniquy J."/>
            <person name="Lipzen A."/>
            <person name="Tritt A."/>
            <person name="Sun H."/>
            <person name="Haridas S."/>
            <person name="LaButti K."/>
            <person name="Ohm R.A."/>
            <person name="Kues U."/>
            <person name="Blanchette R.A."/>
            <person name="Grigoriev I.V."/>
            <person name="Minto R.E."/>
            <person name="Hibbett D.S."/>
        </authorList>
    </citation>
    <scope>NUCLEOTIDE SEQUENCE [LARGE SCALE GENOMIC DNA]</scope>
    <source>
        <strain evidence="1 2">FP15055 ss-10</strain>
    </source>
</reference>
<dbReference type="InterPro" id="IPR016024">
    <property type="entry name" value="ARM-type_fold"/>
</dbReference>
<dbReference type="OrthoDB" id="338622at2759"/>
<sequence length="782" mass="86061">MSLASSTSLVHVSKEVAHVTADEVGTHKEVKPIRAFTSKGEKVTSILPFSFGSIVRGYGDGYLRAASLPDLVHSTVTSKCSDIPLNGGVIGLHVVQNERTKEYVIVGGGMDGSIAFWDSETLTLVARWVMFITPLARVLQFDDLKVGTLRGCALCISQDGTIAIVAVDGFQFLCLVPGSAFPLVRVCVGEDNLLLVYANGKARLWDIKTREFRRSMSVDKANEVAKQSGWMEVHVNNEQCLPRGVLRRWGGQSVLGASKMLFDLQTFITDAVHVMKGISTSRDETRVILGMRARIQTLLAILLTPGLDAGIDDVCREDLGVSYSPKMSVGFMSEDFVTAYQAESPVDFWSISEDFSALRLVAIVVALRALGLFEELSDYANTVVSFYVTTVAGAVWERFCAPSLAYLGRMWFEGSSETRTAVRTVFDARVIRLEDEIAMAVTEQWQHRLPCLQPTADRESPAAALALFICGSLAAEKYSLFSTNTLTDVSKSIQMYLHDTSPVAQILAVDLCSRGFHVWQHYIDSMEILRSLFSLATSTKKDAITAHNVGAQARLAVLHIATENTPLFMTTLGLDILNPASLEQRRSVMQIVAFLIRKRPLVLYPNLTKLMEAVVRSLDPNATANRDAVLDAATEIIGHVVKTFPSADFHGGTQRLAVGTGEGAVIMYDLKTAIRLYVLERHSKRLDACSFSPDGRRLVTLSLDESEVVVWKVGSSFSNFFYPGAPPRQGHGGNEPYKTLSFSVGDQGNMSIPDTFKYLRFEWVADRSVKLRIRESILTFST</sequence>
<evidence type="ECO:0000313" key="1">
    <source>
        <dbReference type="EMBL" id="KIY66834.1"/>
    </source>
</evidence>
<dbReference type="EMBL" id="KN880542">
    <property type="protein sequence ID" value="KIY66834.1"/>
    <property type="molecule type" value="Genomic_DNA"/>
</dbReference>
<keyword evidence="2" id="KW-1185">Reference proteome</keyword>